<evidence type="ECO:0000256" key="1">
    <source>
        <dbReference type="SAM" id="MobiDB-lite"/>
    </source>
</evidence>
<feature type="compositionally biased region" description="Polar residues" evidence="1">
    <location>
        <begin position="1"/>
        <end position="13"/>
    </location>
</feature>
<organism evidence="2">
    <name type="scientific">Arundo donax</name>
    <name type="common">Giant reed</name>
    <name type="synonym">Donax arundinaceus</name>
    <dbReference type="NCBI Taxonomy" id="35708"/>
    <lineage>
        <taxon>Eukaryota</taxon>
        <taxon>Viridiplantae</taxon>
        <taxon>Streptophyta</taxon>
        <taxon>Embryophyta</taxon>
        <taxon>Tracheophyta</taxon>
        <taxon>Spermatophyta</taxon>
        <taxon>Magnoliopsida</taxon>
        <taxon>Liliopsida</taxon>
        <taxon>Poales</taxon>
        <taxon>Poaceae</taxon>
        <taxon>PACMAD clade</taxon>
        <taxon>Arundinoideae</taxon>
        <taxon>Arundineae</taxon>
        <taxon>Arundo</taxon>
    </lineage>
</organism>
<evidence type="ECO:0000313" key="2">
    <source>
        <dbReference type="EMBL" id="JAE31716.1"/>
    </source>
</evidence>
<reference evidence="2" key="1">
    <citation type="submission" date="2014-09" db="EMBL/GenBank/DDBJ databases">
        <authorList>
            <person name="Magalhaes I.L.F."/>
            <person name="Oliveira U."/>
            <person name="Santos F.R."/>
            <person name="Vidigal T.H.D.A."/>
            <person name="Brescovit A.D."/>
            <person name="Santos A.J."/>
        </authorList>
    </citation>
    <scope>NUCLEOTIDE SEQUENCE</scope>
    <source>
        <tissue evidence="2">Shoot tissue taken approximately 20 cm above the soil surface</tissue>
    </source>
</reference>
<accession>A0A0A9HA41</accession>
<protein>
    <submittedName>
        <fullName evidence="2">Uncharacterized protein</fullName>
    </submittedName>
</protein>
<reference evidence="2" key="2">
    <citation type="journal article" date="2015" name="Data Brief">
        <title>Shoot transcriptome of the giant reed, Arundo donax.</title>
        <authorList>
            <person name="Barrero R.A."/>
            <person name="Guerrero F.D."/>
            <person name="Moolhuijzen P."/>
            <person name="Goolsby J.A."/>
            <person name="Tidwell J."/>
            <person name="Bellgard S.E."/>
            <person name="Bellgard M.I."/>
        </authorList>
    </citation>
    <scope>NUCLEOTIDE SEQUENCE</scope>
    <source>
        <tissue evidence="2">Shoot tissue taken approximately 20 cm above the soil surface</tissue>
    </source>
</reference>
<dbReference type="AlphaFoldDB" id="A0A0A9HA41"/>
<sequence>MLQPFTNSQTTMSTPTHAALHTTTHAATPLLLLHDHACLLLINRRRVQRRTYTQRHLRRSHLAVDLAVRRCHRRAPW</sequence>
<feature type="region of interest" description="Disordered" evidence="1">
    <location>
        <begin position="1"/>
        <end position="20"/>
    </location>
</feature>
<name>A0A0A9HA41_ARUDO</name>
<dbReference type="EMBL" id="GBRH01166180">
    <property type="protein sequence ID" value="JAE31716.1"/>
    <property type="molecule type" value="Transcribed_RNA"/>
</dbReference>
<proteinExistence type="predicted"/>